<name>W4M0D1_9BACT</name>
<dbReference type="SUPFAM" id="SSF53474">
    <property type="entry name" value="alpha/beta-Hydrolases"/>
    <property type="match status" value="1"/>
</dbReference>
<proteinExistence type="predicted"/>
<evidence type="ECO:0000256" key="1">
    <source>
        <dbReference type="ARBA" id="ARBA00022801"/>
    </source>
</evidence>
<dbReference type="PANTHER" id="PTHR42977:SF3">
    <property type="entry name" value="AB HYDROLASE-1 DOMAIN-CONTAINING PROTEIN"/>
    <property type="match status" value="1"/>
</dbReference>
<dbReference type="FunFam" id="3.40.50.1820:FF:000173">
    <property type="entry name" value="Alpha/beta hydrolase"/>
    <property type="match status" value="1"/>
</dbReference>
<feature type="domain" description="AB hydrolase-1" evidence="2">
    <location>
        <begin position="41"/>
        <end position="283"/>
    </location>
</feature>
<dbReference type="InterPro" id="IPR000073">
    <property type="entry name" value="AB_hydrolase_1"/>
</dbReference>
<dbReference type="Gene3D" id="3.40.50.1820">
    <property type="entry name" value="alpha/beta hydrolase"/>
    <property type="match status" value="1"/>
</dbReference>
<dbReference type="PATRIC" id="fig|1429439.4.peg.5572"/>
<evidence type="ECO:0000259" key="2">
    <source>
        <dbReference type="Pfam" id="PF00561"/>
    </source>
</evidence>
<dbReference type="Proteomes" id="UP000019140">
    <property type="component" value="Unassembled WGS sequence"/>
</dbReference>
<keyword evidence="4" id="KW-1185">Reference proteome</keyword>
<dbReference type="InterPro" id="IPR051340">
    <property type="entry name" value="Haloalkane_dehalogenase"/>
</dbReference>
<dbReference type="InterPro" id="IPR000639">
    <property type="entry name" value="Epox_hydrolase-like"/>
</dbReference>
<dbReference type="EMBL" id="AZHX01001406">
    <property type="protein sequence ID" value="ETX03635.1"/>
    <property type="molecule type" value="Genomic_DNA"/>
</dbReference>
<evidence type="ECO:0000313" key="4">
    <source>
        <dbReference type="Proteomes" id="UP000019140"/>
    </source>
</evidence>
<dbReference type="HOGENOM" id="CLU_913674_0_0_7"/>
<comment type="caution">
    <text evidence="3">The sequence shown here is derived from an EMBL/GenBank/DDBJ whole genome shotgun (WGS) entry which is preliminary data.</text>
</comment>
<sequence length="304" mass="34898">ADARADELVAKAHRTTQVRYFSAEVNGLDIFYRDAGPRQAPVVVLLHGFPTSSHMYRELIPQLATRYRVIAPDYPGFGQSSAPSHLEYEYTFDNLTRAVDGLLASLDISRYTLYTFDYGAPIGYRLAMMHPERVMALLVQNGNAYEEGLQEFWDQFRRYWNEPTSANREALRPLLELETTIFQYVDGVPDTSLISPDTWTLDQARLDRPGNQEIQLDLFLNYETNVELYPAFQQYFRDFQPPTLIVWGANDFIFPVEGALAFQRDLPDAELHLLNTGHFALETDGELIADLIHRFLARHVSPQQ</sequence>
<dbReference type="InterPro" id="IPR029058">
    <property type="entry name" value="AB_hydrolase_fold"/>
</dbReference>
<gene>
    <name evidence="3" type="ORF">ETSY2_32925</name>
</gene>
<organism evidence="3 4">
    <name type="scientific">Candidatus Entotheonella gemina</name>
    <dbReference type="NCBI Taxonomy" id="1429439"/>
    <lineage>
        <taxon>Bacteria</taxon>
        <taxon>Pseudomonadati</taxon>
        <taxon>Nitrospinota/Tectimicrobiota group</taxon>
        <taxon>Candidatus Tectimicrobiota</taxon>
        <taxon>Candidatus Entotheonellia</taxon>
        <taxon>Candidatus Entotheonellales</taxon>
        <taxon>Candidatus Entotheonellaceae</taxon>
        <taxon>Candidatus Entotheonella</taxon>
    </lineage>
</organism>
<dbReference type="AlphaFoldDB" id="W4M0D1"/>
<evidence type="ECO:0000313" key="3">
    <source>
        <dbReference type="EMBL" id="ETX03635.1"/>
    </source>
</evidence>
<dbReference type="PRINTS" id="PR00412">
    <property type="entry name" value="EPOXHYDRLASE"/>
</dbReference>
<dbReference type="Pfam" id="PF00561">
    <property type="entry name" value="Abhydrolase_1"/>
    <property type="match status" value="1"/>
</dbReference>
<reference evidence="3 4" key="1">
    <citation type="journal article" date="2014" name="Nature">
        <title>An environmental bacterial taxon with a large and distinct metabolic repertoire.</title>
        <authorList>
            <person name="Wilson M.C."/>
            <person name="Mori T."/>
            <person name="Ruckert C."/>
            <person name="Uria A.R."/>
            <person name="Helf M.J."/>
            <person name="Takada K."/>
            <person name="Gernert C."/>
            <person name="Steffens U.A."/>
            <person name="Heycke N."/>
            <person name="Schmitt S."/>
            <person name="Rinke C."/>
            <person name="Helfrich E.J."/>
            <person name="Brachmann A.O."/>
            <person name="Gurgui C."/>
            <person name="Wakimoto T."/>
            <person name="Kracht M."/>
            <person name="Crusemann M."/>
            <person name="Hentschel U."/>
            <person name="Abe I."/>
            <person name="Matsunaga S."/>
            <person name="Kalinowski J."/>
            <person name="Takeyama H."/>
            <person name="Piel J."/>
        </authorList>
    </citation>
    <scope>NUCLEOTIDE SEQUENCE [LARGE SCALE GENOMIC DNA]</scope>
    <source>
        <strain evidence="4">TSY2</strain>
    </source>
</reference>
<keyword evidence="1 3" id="KW-0378">Hydrolase</keyword>
<dbReference type="GO" id="GO:0004301">
    <property type="term" value="F:epoxide hydrolase activity"/>
    <property type="evidence" value="ECO:0007669"/>
    <property type="project" value="TreeGrafter"/>
</dbReference>
<accession>W4M0D1</accession>
<feature type="non-terminal residue" evidence="3">
    <location>
        <position position="1"/>
    </location>
</feature>
<dbReference type="PRINTS" id="PR00111">
    <property type="entry name" value="ABHYDROLASE"/>
</dbReference>
<dbReference type="PANTHER" id="PTHR42977">
    <property type="entry name" value="HYDROLASE-RELATED"/>
    <property type="match status" value="1"/>
</dbReference>
<protein>
    <submittedName>
        <fullName evidence="3">Alpha/beta hydrolase</fullName>
    </submittedName>
</protein>